<dbReference type="VEuPathDB" id="MicrosporidiaDB:SLOPH_1276"/>
<dbReference type="Pfam" id="PF00560">
    <property type="entry name" value="LRR_1"/>
    <property type="match status" value="2"/>
</dbReference>
<evidence type="ECO:0000313" key="3">
    <source>
        <dbReference type="EMBL" id="EPR77716.1"/>
    </source>
</evidence>
<comment type="caution">
    <text evidence="3">The sequence shown here is derived from an EMBL/GenBank/DDBJ whole genome shotgun (WGS) entry which is preliminary data.</text>
</comment>
<dbReference type="STRING" id="1358809.S7W4S0"/>
<protein>
    <submittedName>
        <fullName evidence="3">Leucine rich repeat protein</fullName>
    </submittedName>
</protein>
<dbReference type="SMART" id="SM00369">
    <property type="entry name" value="LRR_TYP"/>
    <property type="match status" value="3"/>
</dbReference>
<dbReference type="OrthoDB" id="266138at2759"/>
<dbReference type="AlphaFoldDB" id="S7W4S0"/>
<dbReference type="PANTHER" id="PTHR45712:SF22">
    <property type="entry name" value="INSULIN-LIKE GROWTH FACTOR-BINDING PROTEIN COMPLEX ACID LABILE SUBUNIT"/>
    <property type="match status" value="1"/>
</dbReference>
<dbReference type="InterPro" id="IPR050333">
    <property type="entry name" value="SLRP"/>
</dbReference>
<sequence length="236" mass="27207">MNSLEILNIGGCYNLTSISSNLFKLENLKELDLSRNSLLFEKDDFISYSVYSDNHSSTEDKSGDLTSFVSYKSLKKLIIRGNVLSVFPRFFCNFINLEEIDISINLFEEIPYAIYSFTNLEVLNISYNRIKKITIENGMFNNLLRLYLQRNRITELSTSANALRNLETLDLSNNNFSKLDKNIFQLKPLNNVLVFGNIFTEIEKFPCERGDLMSLVLTLKDISVLPNIFCYNGIHE</sequence>
<dbReference type="InterPro" id="IPR025875">
    <property type="entry name" value="Leu-rich_rpt_4"/>
</dbReference>
<dbReference type="EMBL" id="ATCN01001328">
    <property type="protein sequence ID" value="EPR77716.1"/>
    <property type="molecule type" value="Genomic_DNA"/>
</dbReference>
<name>S7W4S0_SPRLO</name>
<keyword evidence="2" id="KW-0677">Repeat</keyword>
<dbReference type="InParanoid" id="S7W4S0"/>
<organism evidence="3 4">
    <name type="scientific">Spraguea lophii (strain 42_110)</name>
    <name type="common">Microsporidian parasite</name>
    <dbReference type="NCBI Taxonomy" id="1358809"/>
    <lineage>
        <taxon>Eukaryota</taxon>
        <taxon>Fungi</taxon>
        <taxon>Fungi incertae sedis</taxon>
        <taxon>Microsporidia</taxon>
        <taxon>Spragueidae</taxon>
        <taxon>Spraguea</taxon>
    </lineage>
</organism>
<keyword evidence="4" id="KW-1185">Reference proteome</keyword>
<feature type="non-terminal residue" evidence="3">
    <location>
        <position position="236"/>
    </location>
</feature>
<evidence type="ECO:0000256" key="1">
    <source>
        <dbReference type="ARBA" id="ARBA00022614"/>
    </source>
</evidence>
<reference evidence="4" key="1">
    <citation type="journal article" date="2013" name="PLoS Genet.">
        <title>The genome of Spraguea lophii and the basis of host-microsporidian interactions.</title>
        <authorList>
            <person name="Campbell S.E."/>
            <person name="Williams T.A."/>
            <person name="Yousuf A."/>
            <person name="Soanes D.M."/>
            <person name="Paszkiewicz K.H."/>
            <person name="Williams B.A.P."/>
        </authorList>
    </citation>
    <scope>NUCLEOTIDE SEQUENCE [LARGE SCALE GENOMIC DNA]</scope>
    <source>
        <strain evidence="4">42_110</strain>
    </source>
</reference>
<dbReference type="PROSITE" id="PS51450">
    <property type="entry name" value="LRR"/>
    <property type="match status" value="3"/>
</dbReference>
<dbReference type="PANTHER" id="PTHR45712">
    <property type="entry name" value="AGAP008170-PA"/>
    <property type="match status" value="1"/>
</dbReference>
<gene>
    <name evidence="3" type="ORF">SLOPH_1276</name>
</gene>
<keyword evidence="1" id="KW-0433">Leucine-rich repeat</keyword>
<dbReference type="InterPro" id="IPR001611">
    <property type="entry name" value="Leu-rich_rpt"/>
</dbReference>
<dbReference type="Pfam" id="PF12799">
    <property type="entry name" value="LRR_4"/>
    <property type="match status" value="1"/>
</dbReference>
<evidence type="ECO:0000313" key="4">
    <source>
        <dbReference type="Proteomes" id="UP000014978"/>
    </source>
</evidence>
<accession>S7W4S0</accession>
<dbReference type="InterPro" id="IPR032675">
    <property type="entry name" value="LRR_dom_sf"/>
</dbReference>
<dbReference type="SUPFAM" id="SSF52058">
    <property type="entry name" value="L domain-like"/>
    <property type="match status" value="1"/>
</dbReference>
<proteinExistence type="predicted"/>
<evidence type="ECO:0000256" key="2">
    <source>
        <dbReference type="ARBA" id="ARBA00022737"/>
    </source>
</evidence>
<dbReference type="Proteomes" id="UP000014978">
    <property type="component" value="Unassembled WGS sequence"/>
</dbReference>
<dbReference type="HOGENOM" id="CLU_000288_18_15_1"/>
<dbReference type="InterPro" id="IPR003591">
    <property type="entry name" value="Leu-rich_rpt_typical-subtyp"/>
</dbReference>
<dbReference type="Gene3D" id="3.80.10.10">
    <property type="entry name" value="Ribonuclease Inhibitor"/>
    <property type="match status" value="2"/>
</dbReference>